<proteinExistence type="predicted"/>
<dbReference type="RefSeq" id="WP_111146252.1">
    <property type="nucleotide sequence ID" value="NZ_QKRB01000041.1"/>
</dbReference>
<protein>
    <submittedName>
        <fullName evidence="1">Uncharacterized protein</fullName>
    </submittedName>
</protein>
<dbReference type="OrthoDB" id="2375806at2"/>
<comment type="caution">
    <text evidence="1">The sequence shown here is derived from an EMBL/GenBank/DDBJ whole genome shotgun (WGS) entry which is preliminary data.</text>
</comment>
<keyword evidence="2" id="KW-1185">Reference proteome</keyword>
<organism evidence="1 2">
    <name type="scientific">Paenibacillus sambharensis</name>
    <dbReference type="NCBI Taxonomy" id="1803190"/>
    <lineage>
        <taxon>Bacteria</taxon>
        <taxon>Bacillati</taxon>
        <taxon>Bacillota</taxon>
        <taxon>Bacilli</taxon>
        <taxon>Bacillales</taxon>
        <taxon>Paenibacillaceae</taxon>
        <taxon>Paenibacillus</taxon>
    </lineage>
</organism>
<accession>A0A2W1LP09</accession>
<dbReference type="Proteomes" id="UP000249522">
    <property type="component" value="Unassembled WGS sequence"/>
</dbReference>
<reference evidence="1 2" key="1">
    <citation type="submission" date="2018-06" db="EMBL/GenBank/DDBJ databases">
        <title>Paenibacillus imtechensis sp. nov.</title>
        <authorList>
            <person name="Pinnaka A.K."/>
            <person name="Singh H."/>
            <person name="Kaur M."/>
        </authorList>
    </citation>
    <scope>NUCLEOTIDE SEQUENCE [LARGE SCALE GENOMIC DNA]</scope>
    <source>
        <strain evidence="1 2">SMB1</strain>
    </source>
</reference>
<evidence type="ECO:0000313" key="2">
    <source>
        <dbReference type="Proteomes" id="UP000249522"/>
    </source>
</evidence>
<dbReference type="AlphaFoldDB" id="A0A2W1LP09"/>
<sequence length="124" mass="13268">MTEKNLLAYFKSMEEAEAAMQQIKQLNLTDSSIRRVDGMPGDGNERIMNPLTSDFHSLGYLTLDAQITDHNAGILSAASVSASGLSSGGPDNRVTGRDVLLTAVIDANDYEQAVRTAEEHGGLV</sequence>
<name>A0A2W1LP09_9BACL</name>
<gene>
    <name evidence="1" type="ORF">DNH61_08615</name>
</gene>
<dbReference type="EMBL" id="QKRB01000041">
    <property type="protein sequence ID" value="PZD96254.1"/>
    <property type="molecule type" value="Genomic_DNA"/>
</dbReference>
<evidence type="ECO:0000313" key="1">
    <source>
        <dbReference type="EMBL" id="PZD96254.1"/>
    </source>
</evidence>